<evidence type="ECO:0000256" key="2">
    <source>
        <dbReference type="ARBA" id="ARBA00022679"/>
    </source>
</evidence>
<proteinExistence type="inferred from homology"/>
<keyword evidence="11" id="KW-1185">Reference proteome</keyword>
<feature type="region of interest" description="Disordered" evidence="8">
    <location>
        <begin position="188"/>
        <end position="207"/>
    </location>
</feature>
<dbReference type="InterPro" id="IPR017861">
    <property type="entry name" value="KAE1/TsaD"/>
</dbReference>
<feature type="domain" description="Gcp-like" evidence="9">
    <location>
        <begin position="210"/>
        <end position="263"/>
    </location>
</feature>
<evidence type="ECO:0000256" key="4">
    <source>
        <dbReference type="ARBA" id="ARBA00022723"/>
    </source>
</evidence>
<keyword evidence="7" id="KW-0496">Mitochondrion</keyword>
<evidence type="ECO:0000256" key="3">
    <source>
        <dbReference type="ARBA" id="ARBA00022694"/>
    </source>
</evidence>
<dbReference type="PRINTS" id="PR00789">
    <property type="entry name" value="OSIALOPTASE"/>
</dbReference>
<dbReference type="PANTHER" id="PTHR11735:SF6">
    <property type="entry name" value="TRNA N6-ADENOSINE THREONYLCARBAMOYLTRANSFERASE, MITOCHONDRIAL"/>
    <property type="match status" value="1"/>
</dbReference>
<dbReference type="HAMAP" id="MF_01445">
    <property type="entry name" value="TsaD"/>
    <property type="match status" value="1"/>
</dbReference>
<evidence type="ECO:0000256" key="5">
    <source>
        <dbReference type="ARBA" id="ARBA00023315"/>
    </source>
</evidence>
<reference evidence="10 11" key="1">
    <citation type="submission" date="2018-02" db="EMBL/GenBank/DDBJ databases">
        <title>The genomes of Aspergillus section Nigri reveals drivers in fungal speciation.</title>
        <authorList>
            <consortium name="DOE Joint Genome Institute"/>
            <person name="Vesth T.C."/>
            <person name="Nybo J."/>
            <person name="Theobald S."/>
            <person name="Brandl J."/>
            <person name="Frisvad J.C."/>
            <person name="Nielsen K.F."/>
            <person name="Lyhne E.K."/>
            <person name="Kogle M.E."/>
            <person name="Kuo A."/>
            <person name="Riley R."/>
            <person name="Clum A."/>
            <person name="Nolan M."/>
            <person name="Lipzen A."/>
            <person name="Salamov A."/>
            <person name="Henrissat B."/>
            <person name="Wiebenga A."/>
            <person name="De vries R.P."/>
            <person name="Grigoriev I.V."/>
            <person name="Mortensen U.H."/>
            <person name="Andersen M.R."/>
            <person name="Baker S.E."/>
        </authorList>
    </citation>
    <scope>NUCLEOTIDE SEQUENCE [LARGE SCALE GENOMIC DNA]</scope>
    <source>
        <strain evidence="10 11">CBS 101889</strain>
    </source>
</reference>
<evidence type="ECO:0000256" key="1">
    <source>
        <dbReference type="ARBA" id="ARBA00012156"/>
    </source>
</evidence>
<evidence type="ECO:0000259" key="9">
    <source>
        <dbReference type="Pfam" id="PF00814"/>
    </source>
</evidence>
<dbReference type="Gene3D" id="3.30.420.40">
    <property type="match status" value="2"/>
</dbReference>
<evidence type="ECO:0000313" key="11">
    <source>
        <dbReference type="Proteomes" id="UP000248961"/>
    </source>
</evidence>
<dbReference type="FunFam" id="3.30.420.40:FF:000252">
    <property type="entry name" value="tRNA N6-adenosine threonylcarbamoyltransferase, mitochondrial"/>
    <property type="match status" value="1"/>
</dbReference>
<name>A0A395HZ43_ASPHC</name>
<protein>
    <recommendedName>
        <fullName evidence="1">N(6)-L-threonylcarbamoyladenine synthase</fullName>
        <ecNumber evidence="1">2.3.1.234</ecNumber>
    </recommendedName>
</protein>
<comment type="function">
    <text evidence="7">Required for the formation of a threonylcarbamoyl group on adenosine at position 37 (t(6)A37) in mitochondrial tRNAs that read codons beginning with adenine. Probably involved in the transfer of the threonylcarbamoyl moiety of threonylcarbamoyl-AMP (TC-AMP) to the N6 group of A37. Involved in mitochondrial genome maintenance.</text>
</comment>
<feature type="domain" description="Gcp-like" evidence="9">
    <location>
        <begin position="292"/>
        <end position="518"/>
    </location>
</feature>
<dbReference type="SUPFAM" id="SSF53067">
    <property type="entry name" value="Actin-like ATPase domain"/>
    <property type="match status" value="2"/>
</dbReference>
<dbReference type="AlphaFoldDB" id="A0A395HZ43"/>
<feature type="region of interest" description="Disordered" evidence="8">
    <location>
        <begin position="19"/>
        <end position="41"/>
    </location>
</feature>
<organism evidence="10 11">
    <name type="scientific">Aspergillus homomorphus (strain CBS 101889)</name>
    <dbReference type="NCBI Taxonomy" id="1450537"/>
    <lineage>
        <taxon>Eukaryota</taxon>
        <taxon>Fungi</taxon>
        <taxon>Dikarya</taxon>
        <taxon>Ascomycota</taxon>
        <taxon>Pezizomycotina</taxon>
        <taxon>Eurotiomycetes</taxon>
        <taxon>Eurotiomycetidae</taxon>
        <taxon>Eurotiales</taxon>
        <taxon>Aspergillaceae</taxon>
        <taxon>Aspergillus</taxon>
        <taxon>Aspergillus subgen. Circumdati</taxon>
    </lineage>
</organism>
<keyword evidence="4 7" id="KW-0479">Metal-binding</keyword>
<keyword evidence="3 7" id="KW-0819">tRNA processing</keyword>
<sequence length="563" mass="61568">MYARPKLSLSISAAQNASRSSFPLKSPGAVPRTPISPASPGAKRFSTLQVPSFGYSNSCTSKSILKKHSASSASTNSEKRIQFKGTPTVHCVTPIENPEEYYGTYTKLSREERRWILRRYHILHSGEARDDDTSVSIVEKEGGYATLHFLDKVTCDSTAYKGIHPVVALESHQENLANLVNKALTKLPPATSPDTPSHKLVTLSNGDGSRRKPDIVCATRGPGMRSNLFVGLDTGKALSVAWQVPFIGVHHMQAHLLTPRLQHYLEQNLANNPENATTHRDETPRQQLGEVQPAFPFMSILASGGHTMLVKSTSITNHEVLASTADVAAGDALDKAARLILPDSLIATSKSTMYAKLLDQFAFPNGRADYVNYRAPASRGEEVQKPPPNEWGWALTTPFAKTRDLQFSFSSIETAVGRIVARKEQAGGAGWADGERVALAREAMRTSFEHIASRLIIALEDKPDEKPIRSLVISGGVAANQFLKTVLRAFLDVRGFGHMEIYAPPPYLCTDNAAMIAWAGMEMYEAGWRTDLSARALRKWSLADDSEAVDGGFWGPGGWVRDD</sequence>
<evidence type="ECO:0000256" key="8">
    <source>
        <dbReference type="SAM" id="MobiDB-lite"/>
    </source>
</evidence>
<dbReference type="STRING" id="1450537.A0A395HZ43"/>
<dbReference type="GO" id="GO:0046872">
    <property type="term" value="F:metal ion binding"/>
    <property type="evidence" value="ECO:0007669"/>
    <property type="project" value="UniProtKB-KW"/>
</dbReference>
<keyword evidence="5 7" id="KW-0012">Acyltransferase</keyword>
<dbReference type="GO" id="GO:0005739">
    <property type="term" value="C:mitochondrion"/>
    <property type="evidence" value="ECO:0007669"/>
    <property type="project" value="UniProtKB-SubCell"/>
</dbReference>
<dbReference type="InterPro" id="IPR000905">
    <property type="entry name" value="Gcp-like_dom"/>
</dbReference>
<dbReference type="VEuPathDB" id="FungiDB:BO97DRAFT_344112"/>
<gene>
    <name evidence="10" type="ORF">BO97DRAFT_344112</name>
</gene>
<dbReference type="PROSITE" id="PS01016">
    <property type="entry name" value="GLYCOPROTEASE"/>
    <property type="match status" value="1"/>
</dbReference>
<dbReference type="Proteomes" id="UP000248961">
    <property type="component" value="Unassembled WGS sequence"/>
</dbReference>
<comment type="subunit">
    <text evidence="7">Homodimer.</text>
</comment>
<dbReference type="PANTHER" id="PTHR11735">
    <property type="entry name" value="TRNA N6-ADENOSINE THREONYLCARBAMOYLTRANSFERASE"/>
    <property type="match status" value="1"/>
</dbReference>
<evidence type="ECO:0000256" key="6">
    <source>
        <dbReference type="ARBA" id="ARBA00048117"/>
    </source>
</evidence>
<keyword evidence="2 7" id="KW-0808">Transferase</keyword>
<evidence type="ECO:0000313" key="10">
    <source>
        <dbReference type="EMBL" id="RAL12789.1"/>
    </source>
</evidence>
<dbReference type="OrthoDB" id="10259622at2759"/>
<dbReference type="InterPro" id="IPR017860">
    <property type="entry name" value="Peptidase_M22_CS"/>
</dbReference>
<dbReference type="InterPro" id="IPR043129">
    <property type="entry name" value="ATPase_NBD"/>
</dbReference>
<dbReference type="GO" id="GO:0061711">
    <property type="term" value="F:tRNA N(6)-L-threonylcarbamoyladenine synthase activity"/>
    <property type="evidence" value="ECO:0007669"/>
    <property type="project" value="UniProtKB-EC"/>
</dbReference>
<comment type="similarity">
    <text evidence="7">Belongs to the KAE1 / TsaD family.</text>
</comment>
<accession>A0A395HZ43</accession>
<evidence type="ECO:0000256" key="7">
    <source>
        <dbReference type="HAMAP-Rule" id="MF_03179"/>
    </source>
</evidence>
<dbReference type="EMBL" id="KZ824282">
    <property type="protein sequence ID" value="RAL12789.1"/>
    <property type="molecule type" value="Genomic_DNA"/>
</dbReference>
<comment type="cofactor">
    <cofactor evidence="7">
        <name>a divalent metal cation</name>
        <dbReference type="ChEBI" id="CHEBI:60240"/>
    </cofactor>
    <text evidence="7">Binds 1 divalent metal cation per subunit.</text>
</comment>
<dbReference type="RefSeq" id="XP_025551943.1">
    <property type="nucleotide sequence ID" value="XM_025691721.1"/>
</dbReference>
<comment type="subcellular location">
    <subcellularLocation>
        <location evidence="7">Mitochondrion</location>
    </subcellularLocation>
</comment>
<dbReference type="GeneID" id="37196010"/>
<comment type="catalytic activity">
    <reaction evidence="6 7">
        <text>L-threonylcarbamoyladenylate + adenosine(37) in tRNA = N(6)-L-threonylcarbamoyladenosine(37) in tRNA + AMP + H(+)</text>
        <dbReference type="Rhea" id="RHEA:37059"/>
        <dbReference type="Rhea" id="RHEA-COMP:10162"/>
        <dbReference type="Rhea" id="RHEA-COMP:10163"/>
        <dbReference type="ChEBI" id="CHEBI:15378"/>
        <dbReference type="ChEBI" id="CHEBI:73682"/>
        <dbReference type="ChEBI" id="CHEBI:74411"/>
        <dbReference type="ChEBI" id="CHEBI:74418"/>
        <dbReference type="ChEBI" id="CHEBI:456215"/>
        <dbReference type="EC" id="2.3.1.234"/>
    </reaction>
</comment>
<dbReference type="Pfam" id="PF00814">
    <property type="entry name" value="TsaD"/>
    <property type="match status" value="2"/>
</dbReference>
<dbReference type="GO" id="GO:0072670">
    <property type="term" value="P:mitochondrial tRNA threonylcarbamoyladenosine modification"/>
    <property type="evidence" value="ECO:0007669"/>
    <property type="project" value="TreeGrafter"/>
</dbReference>
<dbReference type="InterPro" id="IPR022450">
    <property type="entry name" value="TsaD"/>
</dbReference>
<dbReference type="EC" id="2.3.1.234" evidence="1"/>